<dbReference type="InterPro" id="IPR050336">
    <property type="entry name" value="Chromosome_partition/occlusion"/>
</dbReference>
<comment type="caution">
    <text evidence="2">The sequence shown here is derived from an EMBL/GenBank/DDBJ whole genome shotgun (WGS) entry which is preliminary data.</text>
</comment>
<proteinExistence type="predicted"/>
<dbReference type="AlphaFoldDB" id="A0A0F8YFX7"/>
<organism evidence="2">
    <name type="scientific">marine sediment metagenome</name>
    <dbReference type="NCBI Taxonomy" id="412755"/>
    <lineage>
        <taxon>unclassified sequences</taxon>
        <taxon>metagenomes</taxon>
        <taxon>ecological metagenomes</taxon>
    </lineage>
</organism>
<feature type="non-terminal residue" evidence="2">
    <location>
        <position position="70"/>
    </location>
</feature>
<dbReference type="Gene3D" id="3.90.1530.10">
    <property type="entry name" value="Conserved hypothetical protein from pyrococcus furiosus pfu- 392566-001, ParB domain"/>
    <property type="match status" value="1"/>
</dbReference>
<gene>
    <name evidence="2" type="ORF">LCGC14_2824690</name>
</gene>
<dbReference type="Pfam" id="PF02195">
    <property type="entry name" value="ParB_N"/>
    <property type="match status" value="1"/>
</dbReference>
<feature type="domain" description="ParB-like N-terminal" evidence="1">
    <location>
        <begin position="4"/>
        <end position="70"/>
    </location>
</feature>
<protein>
    <recommendedName>
        <fullName evidence="1">ParB-like N-terminal domain-containing protein</fullName>
    </recommendedName>
</protein>
<evidence type="ECO:0000313" key="2">
    <source>
        <dbReference type="EMBL" id="KKK80317.1"/>
    </source>
</evidence>
<evidence type="ECO:0000259" key="1">
    <source>
        <dbReference type="SMART" id="SM00470"/>
    </source>
</evidence>
<dbReference type="GO" id="GO:0007059">
    <property type="term" value="P:chromosome segregation"/>
    <property type="evidence" value="ECO:0007669"/>
    <property type="project" value="TreeGrafter"/>
</dbReference>
<name>A0A0F8YFX7_9ZZZZ</name>
<dbReference type="PANTHER" id="PTHR33375">
    <property type="entry name" value="CHROMOSOME-PARTITIONING PROTEIN PARB-RELATED"/>
    <property type="match status" value="1"/>
</dbReference>
<dbReference type="InterPro" id="IPR036086">
    <property type="entry name" value="ParB/Sulfiredoxin_sf"/>
</dbReference>
<sequence length="70" mass="7898">MKIILASIDKIKPYHSNPRSISDIAVEKVANSIKNFGWRQPIVVDKDYVIIVGHTRLFAARKLKLSVVPV</sequence>
<dbReference type="GO" id="GO:0005694">
    <property type="term" value="C:chromosome"/>
    <property type="evidence" value="ECO:0007669"/>
    <property type="project" value="TreeGrafter"/>
</dbReference>
<dbReference type="EMBL" id="LAZR01053635">
    <property type="protein sequence ID" value="KKK80317.1"/>
    <property type="molecule type" value="Genomic_DNA"/>
</dbReference>
<dbReference type="SMART" id="SM00470">
    <property type="entry name" value="ParB"/>
    <property type="match status" value="1"/>
</dbReference>
<dbReference type="PANTHER" id="PTHR33375:SF1">
    <property type="entry name" value="CHROMOSOME-PARTITIONING PROTEIN PARB-RELATED"/>
    <property type="match status" value="1"/>
</dbReference>
<reference evidence="2" key="1">
    <citation type="journal article" date="2015" name="Nature">
        <title>Complex archaea that bridge the gap between prokaryotes and eukaryotes.</title>
        <authorList>
            <person name="Spang A."/>
            <person name="Saw J.H."/>
            <person name="Jorgensen S.L."/>
            <person name="Zaremba-Niedzwiedzka K."/>
            <person name="Martijn J."/>
            <person name="Lind A.E."/>
            <person name="van Eijk R."/>
            <person name="Schleper C."/>
            <person name="Guy L."/>
            <person name="Ettema T.J."/>
        </authorList>
    </citation>
    <scope>NUCLEOTIDE SEQUENCE</scope>
</reference>
<dbReference type="InterPro" id="IPR003115">
    <property type="entry name" value="ParB_N"/>
</dbReference>
<dbReference type="SUPFAM" id="SSF110849">
    <property type="entry name" value="ParB/Sulfiredoxin"/>
    <property type="match status" value="1"/>
</dbReference>
<accession>A0A0F8YFX7</accession>